<gene>
    <name evidence="2" type="ORF">QFZ46_002764</name>
</gene>
<feature type="domain" description="Glycosyltransferase 2-like" evidence="1">
    <location>
        <begin position="7"/>
        <end position="161"/>
    </location>
</feature>
<dbReference type="EMBL" id="JAUSXK010000001">
    <property type="protein sequence ID" value="MDQ0644604.1"/>
    <property type="molecule type" value="Genomic_DNA"/>
</dbReference>
<keyword evidence="3" id="KW-1185">Reference proteome</keyword>
<organism evidence="2 3">
    <name type="scientific">Microbacterium murale</name>
    <dbReference type="NCBI Taxonomy" id="1081040"/>
    <lineage>
        <taxon>Bacteria</taxon>
        <taxon>Bacillati</taxon>
        <taxon>Actinomycetota</taxon>
        <taxon>Actinomycetes</taxon>
        <taxon>Micrococcales</taxon>
        <taxon>Microbacteriaceae</taxon>
        <taxon>Microbacterium</taxon>
    </lineage>
</organism>
<dbReference type="Pfam" id="PF00535">
    <property type="entry name" value="Glycos_transf_2"/>
    <property type="match status" value="1"/>
</dbReference>
<evidence type="ECO:0000313" key="2">
    <source>
        <dbReference type="EMBL" id="MDQ0644604.1"/>
    </source>
</evidence>
<protein>
    <submittedName>
        <fullName evidence="2">Glycosyltransferase involved in cell wall biosynthesis</fullName>
    </submittedName>
</protein>
<dbReference type="Proteomes" id="UP001239085">
    <property type="component" value="Unassembled WGS sequence"/>
</dbReference>
<dbReference type="InterPro" id="IPR029044">
    <property type="entry name" value="Nucleotide-diphossugar_trans"/>
</dbReference>
<dbReference type="PANTHER" id="PTHR22916:SF3">
    <property type="entry name" value="UDP-GLCNAC:BETAGAL BETA-1,3-N-ACETYLGLUCOSAMINYLTRANSFERASE-LIKE PROTEIN 1"/>
    <property type="match status" value="1"/>
</dbReference>
<dbReference type="Gene3D" id="3.90.550.10">
    <property type="entry name" value="Spore Coat Polysaccharide Biosynthesis Protein SpsA, Chain A"/>
    <property type="match status" value="1"/>
</dbReference>
<name>A0ABU0PDA2_9MICO</name>
<dbReference type="CDD" id="cd00761">
    <property type="entry name" value="Glyco_tranf_GTA_type"/>
    <property type="match status" value="1"/>
</dbReference>
<evidence type="ECO:0000313" key="3">
    <source>
        <dbReference type="Proteomes" id="UP001239085"/>
    </source>
</evidence>
<proteinExistence type="predicted"/>
<reference evidence="2 3" key="1">
    <citation type="submission" date="2023-07" db="EMBL/GenBank/DDBJ databases">
        <title>Comparative genomics of wheat-associated soil bacteria to identify genetic determinants of phenazine resistance.</title>
        <authorList>
            <person name="Mouncey N."/>
        </authorList>
    </citation>
    <scope>NUCLEOTIDE SEQUENCE [LARGE SCALE GENOMIC DNA]</scope>
    <source>
        <strain evidence="2 3">W2I7</strain>
    </source>
</reference>
<sequence length="294" mass="32320">MSKTISVIIATNRGGPYLADTVDSVKAQTSAVHEIILVDDGAPDGALERFAREHGLRYLRSPGKGVSTARNAGAAVASGDWLIFLDDDDVWHPRRIEAQRAALDAAPHAIASHTGGWYIDADGTAFGTGWRVRQVPALDMLRGAVPLPRITTLLVRHDIFEEIGGFHPGIRIGEDNELIRRLLMHGESVAVDDALVGYRRHSGNVSRRMLDGRLSAPRSVRRLREEARDRGQQSIVAALDERLQKMRHEAADENLGELITAVRHRDGAYAARLVGYVLLTPWSSAQAVVRRIRS</sequence>
<comment type="caution">
    <text evidence="2">The sequence shown here is derived from an EMBL/GenBank/DDBJ whole genome shotgun (WGS) entry which is preliminary data.</text>
</comment>
<accession>A0ABU0PDA2</accession>
<dbReference type="SUPFAM" id="SSF53448">
    <property type="entry name" value="Nucleotide-diphospho-sugar transferases"/>
    <property type="match status" value="1"/>
</dbReference>
<evidence type="ECO:0000259" key="1">
    <source>
        <dbReference type="Pfam" id="PF00535"/>
    </source>
</evidence>
<dbReference type="RefSeq" id="WP_307362513.1">
    <property type="nucleotide sequence ID" value="NZ_JAUSXK010000001.1"/>
</dbReference>
<dbReference type="PANTHER" id="PTHR22916">
    <property type="entry name" value="GLYCOSYLTRANSFERASE"/>
    <property type="match status" value="1"/>
</dbReference>
<dbReference type="InterPro" id="IPR001173">
    <property type="entry name" value="Glyco_trans_2-like"/>
</dbReference>